<feature type="repeat" description="WD" evidence="8">
    <location>
        <begin position="239"/>
        <end position="274"/>
    </location>
</feature>
<evidence type="ECO:0000256" key="3">
    <source>
        <dbReference type="ARBA" id="ARBA00022737"/>
    </source>
</evidence>
<keyword evidence="10" id="KW-1185">Reference proteome</keyword>
<keyword evidence="3" id="KW-0677">Repeat</keyword>
<evidence type="ECO:0000256" key="6">
    <source>
        <dbReference type="ARBA" id="ARBA00039131"/>
    </source>
</evidence>
<dbReference type="InterPro" id="IPR015943">
    <property type="entry name" value="WD40/YVTN_repeat-like_dom_sf"/>
</dbReference>
<comment type="caution">
    <text evidence="9">The sequence shown here is derived from an EMBL/GenBank/DDBJ whole genome shotgun (WGS) entry which is preliminary data.</text>
</comment>
<evidence type="ECO:0000256" key="1">
    <source>
        <dbReference type="ARBA" id="ARBA00005156"/>
    </source>
</evidence>
<dbReference type="GO" id="GO:0005737">
    <property type="term" value="C:cytoplasm"/>
    <property type="evidence" value="ECO:0007669"/>
    <property type="project" value="TreeGrafter"/>
</dbReference>
<comment type="catalytic activity">
    <reaction evidence="7">
        <text>diphthine methyl ester-[translation elongation factor 2] + H2O = diphthine-[translation elongation factor 2] + methanol + H(+)</text>
        <dbReference type="Rhea" id="RHEA:42656"/>
        <dbReference type="Rhea" id="RHEA-COMP:10172"/>
        <dbReference type="Rhea" id="RHEA-COMP:10173"/>
        <dbReference type="ChEBI" id="CHEBI:15377"/>
        <dbReference type="ChEBI" id="CHEBI:15378"/>
        <dbReference type="ChEBI" id="CHEBI:17790"/>
        <dbReference type="ChEBI" id="CHEBI:79005"/>
        <dbReference type="ChEBI" id="CHEBI:82696"/>
        <dbReference type="EC" id="3.1.1.97"/>
    </reaction>
</comment>
<evidence type="ECO:0000256" key="5">
    <source>
        <dbReference type="ARBA" id="ARBA00038092"/>
    </source>
</evidence>
<dbReference type="GO" id="GO:0061685">
    <property type="term" value="F:diphthine methylesterase activity"/>
    <property type="evidence" value="ECO:0007669"/>
    <property type="project" value="UniProtKB-EC"/>
</dbReference>
<dbReference type="EC" id="3.1.1.97" evidence="6"/>
<keyword evidence="4" id="KW-0378">Hydrolase</keyword>
<evidence type="ECO:0000256" key="2">
    <source>
        <dbReference type="ARBA" id="ARBA00022574"/>
    </source>
</evidence>
<dbReference type="Gene3D" id="2.130.10.10">
    <property type="entry name" value="YVTN repeat-like/Quinoprotein amine dehydrogenase"/>
    <property type="match status" value="1"/>
</dbReference>
<dbReference type="PANTHER" id="PTHR46042:SF1">
    <property type="entry name" value="DIPHTHINE METHYLTRANSFERASE"/>
    <property type="match status" value="1"/>
</dbReference>
<dbReference type="Proteomes" id="UP000266861">
    <property type="component" value="Unassembled WGS sequence"/>
</dbReference>
<comment type="similarity">
    <text evidence="5">Belongs to the DPH7 family.</text>
</comment>
<dbReference type="InterPro" id="IPR019775">
    <property type="entry name" value="WD40_repeat_CS"/>
</dbReference>
<reference evidence="9 10" key="1">
    <citation type="submission" date="2018-08" db="EMBL/GenBank/DDBJ databases">
        <title>Genome and evolution of the arbuscular mycorrhizal fungus Diversispora epigaea (formerly Glomus versiforme) and its bacterial endosymbionts.</title>
        <authorList>
            <person name="Sun X."/>
            <person name="Fei Z."/>
            <person name="Harrison M."/>
        </authorList>
    </citation>
    <scope>NUCLEOTIDE SEQUENCE [LARGE SCALE GENOMIC DNA]</scope>
    <source>
        <strain evidence="9 10">IT104</strain>
    </source>
</reference>
<accession>A0A397J449</accession>
<comment type="pathway">
    <text evidence="1">Protein modification; peptidyl-diphthamide biosynthesis.</text>
</comment>
<dbReference type="SMART" id="SM00320">
    <property type="entry name" value="WD40"/>
    <property type="match status" value="4"/>
</dbReference>
<dbReference type="PROSITE" id="PS50082">
    <property type="entry name" value="WD_REPEATS_2"/>
    <property type="match status" value="1"/>
</dbReference>
<dbReference type="STRING" id="1348612.A0A397J449"/>
<dbReference type="Pfam" id="PF00400">
    <property type="entry name" value="WD40"/>
    <property type="match status" value="2"/>
</dbReference>
<evidence type="ECO:0000256" key="8">
    <source>
        <dbReference type="PROSITE-ProRule" id="PRU00221"/>
    </source>
</evidence>
<dbReference type="InterPro" id="IPR036322">
    <property type="entry name" value="WD40_repeat_dom_sf"/>
</dbReference>
<dbReference type="EMBL" id="PQFF01000092">
    <property type="protein sequence ID" value="RHZ83089.1"/>
    <property type="molecule type" value="Genomic_DNA"/>
</dbReference>
<protein>
    <recommendedName>
        <fullName evidence="6">methylated diphthine methylhydrolase</fullName>
        <ecNumber evidence="6">3.1.1.97</ecNumber>
    </recommendedName>
</protein>
<evidence type="ECO:0000313" key="10">
    <source>
        <dbReference type="Proteomes" id="UP000266861"/>
    </source>
</evidence>
<evidence type="ECO:0000313" key="9">
    <source>
        <dbReference type="EMBL" id="RHZ83089.1"/>
    </source>
</evidence>
<sequence length="371" mass="42510">MSQINVSSLHSLDTKYSADSIEFCPFKNYFQFLACGTYQLSESKSNLTTNENINSADEEKINHEPIKRLGKLLLYQIVNKENSLKLQEVQRIETAAILDMKWSHRMIDDKFVLALADASGKICLYGLNQDNVNNTQFNQLSTCVTNEEKLCLSLDWSNRLESSNNASIVVSQSDGNIVVVSIDNHIGILEKNRWHAHDFEAWIAAFNYWNTNLIYSGGDDNCFKGWDLRINTSTSLFTNRRHQAGVCSIQSNPNSEYYLSTGSYDEHIFLWDTRLMNEPVCEHFVAGGVWRLKWHPTRKDILLSACMHNGFHVIKVNENNGKDSLSMNKLTSFMEHQSLAYGADWSYYHESLVASCSFYDHTIHIWEANLN</sequence>
<dbReference type="InterPro" id="IPR052415">
    <property type="entry name" value="Diphthine_MTase"/>
</dbReference>
<evidence type="ECO:0000256" key="7">
    <source>
        <dbReference type="ARBA" id="ARBA00047551"/>
    </source>
</evidence>
<dbReference type="GO" id="GO:0017183">
    <property type="term" value="P:protein histidyl modification to diphthamide"/>
    <property type="evidence" value="ECO:0007669"/>
    <property type="project" value="TreeGrafter"/>
</dbReference>
<dbReference type="SUPFAM" id="SSF50978">
    <property type="entry name" value="WD40 repeat-like"/>
    <property type="match status" value="1"/>
</dbReference>
<dbReference type="PANTHER" id="PTHR46042">
    <property type="entry name" value="DIPHTHINE METHYLTRANSFERASE"/>
    <property type="match status" value="1"/>
</dbReference>
<keyword evidence="2 8" id="KW-0853">WD repeat</keyword>
<dbReference type="OrthoDB" id="1930760at2759"/>
<proteinExistence type="inferred from homology"/>
<dbReference type="PROSITE" id="PS00678">
    <property type="entry name" value="WD_REPEATS_1"/>
    <property type="match status" value="1"/>
</dbReference>
<dbReference type="InterPro" id="IPR001680">
    <property type="entry name" value="WD40_rpt"/>
</dbReference>
<name>A0A397J449_9GLOM</name>
<gene>
    <name evidence="9" type="ORF">Glove_99g304</name>
</gene>
<evidence type="ECO:0000256" key="4">
    <source>
        <dbReference type="ARBA" id="ARBA00022801"/>
    </source>
</evidence>
<dbReference type="AlphaFoldDB" id="A0A397J449"/>
<organism evidence="9 10">
    <name type="scientific">Diversispora epigaea</name>
    <dbReference type="NCBI Taxonomy" id="1348612"/>
    <lineage>
        <taxon>Eukaryota</taxon>
        <taxon>Fungi</taxon>
        <taxon>Fungi incertae sedis</taxon>
        <taxon>Mucoromycota</taxon>
        <taxon>Glomeromycotina</taxon>
        <taxon>Glomeromycetes</taxon>
        <taxon>Diversisporales</taxon>
        <taxon>Diversisporaceae</taxon>
        <taxon>Diversispora</taxon>
    </lineage>
</organism>